<dbReference type="AlphaFoldDB" id="A0A7W7W047"/>
<reference evidence="1 2" key="1">
    <citation type="submission" date="2020-08" db="EMBL/GenBank/DDBJ databases">
        <title>Sequencing the genomes of 1000 actinobacteria strains.</title>
        <authorList>
            <person name="Klenk H.-P."/>
        </authorList>
    </citation>
    <scope>NUCLEOTIDE SEQUENCE [LARGE SCALE GENOMIC DNA]</scope>
    <source>
        <strain evidence="1 2">DSM 41654</strain>
    </source>
</reference>
<dbReference type="Proteomes" id="UP000540506">
    <property type="component" value="Unassembled WGS sequence"/>
</dbReference>
<dbReference type="RefSeq" id="WP_184945348.1">
    <property type="nucleotide sequence ID" value="NZ_JACHJV010000002.1"/>
</dbReference>
<dbReference type="EMBL" id="JACHJV010000002">
    <property type="protein sequence ID" value="MBB4928305.1"/>
    <property type="molecule type" value="Genomic_DNA"/>
</dbReference>
<comment type="caution">
    <text evidence="1">The sequence shown here is derived from an EMBL/GenBank/DDBJ whole genome shotgun (WGS) entry which is preliminary data.</text>
</comment>
<proteinExistence type="predicted"/>
<name>A0A7W7W047_KITKI</name>
<sequence>MFLERSAAEWAVLGIPERFYSVYALMPFPGWHKLAALGVLRPDEVERLRRIPGGTEPPLVMIAERAGRILADLPTG</sequence>
<accession>A0A7W7W047</accession>
<gene>
    <name evidence="1" type="ORF">FHR34_007400</name>
</gene>
<protein>
    <submittedName>
        <fullName evidence="1">Uncharacterized protein</fullName>
    </submittedName>
</protein>
<evidence type="ECO:0000313" key="2">
    <source>
        <dbReference type="Proteomes" id="UP000540506"/>
    </source>
</evidence>
<evidence type="ECO:0000313" key="1">
    <source>
        <dbReference type="EMBL" id="MBB4928305.1"/>
    </source>
</evidence>
<organism evidence="1 2">
    <name type="scientific">Kitasatospora kifunensis</name>
    <name type="common">Streptomyces kifunensis</name>
    <dbReference type="NCBI Taxonomy" id="58351"/>
    <lineage>
        <taxon>Bacteria</taxon>
        <taxon>Bacillati</taxon>
        <taxon>Actinomycetota</taxon>
        <taxon>Actinomycetes</taxon>
        <taxon>Kitasatosporales</taxon>
        <taxon>Streptomycetaceae</taxon>
        <taxon>Kitasatospora</taxon>
    </lineage>
</organism>
<keyword evidence="2" id="KW-1185">Reference proteome</keyword>